<dbReference type="FunFam" id="2.90.10.10:FF:000001">
    <property type="entry name" value="G-type lectin S-receptor-like serine/threonine-protein kinase"/>
    <property type="match status" value="1"/>
</dbReference>
<keyword evidence="7 12" id="KW-0067">ATP-binding</keyword>
<dbReference type="Gene3D" id="2.90.10.10">
    <property type="entry name" value="Bulb-type lectin domain"/>
    <property type="match status" value="1"/>
</dbReference>
<sequence length="1058" mass="118200">MSPVYAFVLFLLHFGSELCSAIDTITSTQFLRDPDSIISNNSIFKLGFFSPPKSTNRYVGIWYTHPSVMEVIWVANRNNPLTDSSGVLKISDDGNLQVSSAKNQILWSSNNSNPTTRFAVAQLHNSGNLVLQANSAVIWQSAQHPTDSFLPNTRLTISNDTDLRRVLQSWKSPSDPSNGRFSVGTDYSGLFQIIIFEGDYPHWRSGPWNGNIFIGTRYHNTGFGNIFINSGSFTQEVDGEGVTSLVFTGANESLLLHYELSYEGIIAQKWWDDGSKKWGITWKAPETECDIYGTCGEFGICDPETSPLCSCLKGFEPKNKDEWKRGNWTNGCVRKKQLQCGVQGGEEDGFLRLQKMKVPNNAEWTMGLNVDQCRSKCFSSCSCLAYAYDTGIACMTWSRSLFDIAVLDPGGADLYLRLAQSELGNSKTKRKAVIAVAVILGSAAVAAIILSLWKWRARPKSRLPPNRHTRSQFPSGNKIETKKLTPVQHLFEQKTQSLSEDLQLLTFEKLAKATNNFHESNMLGTGGFGQVYKGKLEDGQAIAVKRLSRASGQGVEEFMNEVAVISKLQHRNLVKLLGCCAEGEEKMLIYEYMPNKSLDAFLFDPAKRETLDWEKRFNIIEGICRGLVYLHRDSRLRIIHRDLKASNILLDQHLTPKISDFGMARIFGCNQDQANTQRVVGTYGYMSPEYAMEGQFSEKSDVFSFGVLLLEIVSGKKNSSFWYQESFLSLLGYTWKLWNEDNIESLIDAPISGATFQGEIVRCIHVGLLCAQEFAKDRPSISTVMSMIVSEIVDLPAPKQPGFIQRQLYSSHMGSSSTSDQNFSTNNQAPVKDVVWVANKNSPLNDSSGIFRASKDGNLQVLNGKNQILWSSNVSNVDVGGNFSAAAQILDSGNLVLRTKDDVIWQSFDHLADSFLPNMRLSTTKNLNEKKTLRSWKSLSDPSDRRLTLCMDGFILPQLLIWEGYHPHWRSGSWNGNYLIGVQFNFTEFINAQMVVSSDKEESVSAAYFYLNKSLLSTYMLTTEGKLNGRLLQQSVMFTGSVGHLGPANHKGEQSVNV</sequence>
<dbReference type="Pfam" id="PF00954">
    <property type="entry name" value="S_locus_glycop"/>
    <property type="match status" value="1"/>
</dbReference>
<dbReference type="InterPro" id="IPR001480">
    <property type="entry name" value="Bulb-type_lectin_dom"/>
</dbReference>
<keyword evidence="4 13" id="KW-0732">Signal</keyword>
<name>A0A9Q1K1W3_9CARY</name>
<dbReference type="OrthoDB" id="1934880at2759"/>
<dbReference type="FunFam" id="3.30.200.20:FF:000195">
    <property type="entry name" value="G-type lectin S-receptor-like serine/threonine-protein kinase"/>
    <property type="match status" value="1"/>
</dbReference>
<comment type="catalytic activity">
    <reaction evidence="10">
        <text>L-threonyl-[protein] + ATP = O-phospho-L-threonyl-[protein] + ADP + H(+)</text>
        <dbReference type="Rhea" id="RHEA:46608"/>
        <dbReference type="Rhea" id="RHEA-COMP:11060"/>
        <dbReference type="Rhea" id="RHEA-COMP:11605"/>
        <dbReference type="ChEBI" id="CHEBI:15378"/>
        <dbReference type="ChEBI" id="CHEBI:30013"/>
        <dbReference type="ChEBI" id="CHEBI:30616"/>
        <dbReference type="ChEBI" id="CHEBI:61977"/>
        <dbReference type="ChEBI" id="CHEBI:456216"/>
        <dbReference type="EC" id="2.7.11.1"/>
    </reaction>
</comment>
<dbReference type="SMART" id="SM00473">
    <property type="entry name" value="PAN_AP"/>
    <property type="match status" value="1"/>
</dbReference>
<organism evidence="17 18">
    <name type="scientific">Carnegiea gigantea</name>
    <dbReference type="NCBI Taxonomy" id="171969"/>
    <lineage>
        <taxon>Eukaryota</taxon>
        <taxon>Viridiplantae</taxon>
        <taxon>Streptophyta</taxon>
        <taxon>Embryophyta</taxon>
        <taxon>Tracheophyta</taxon>
        <taxon>Spermatophyta</taxon>
        <taxon>Magnoliopsida</taxon>
        <taxon>eudicotyledons</taxon>
        <taxon>Gunneridae</taxon>
        <taxon>Pentapetalae</taxon>
        <taxon>Caryophyllales</taxon>
        <taxon>Cactineae</taxon>
        <taxon>Cactaceae</taxon>
        <taxon>Cactoideae</taxon>
        <taxon>Echinocereeae</taxon>
        <taxon>Carnegiea</taxon>
    </lineage>
</organism>
<dbReference type="SUPFAM" id="SSF51110">
    <property type="entry name" value="alpha-D-mannose-specific plant lectins"/>
    <property type="match status" value="2"/>
</dbReference>
<dbReference type="AlphaFoldDB" id="A0A9Q1K1W3"/>
<evidence type="ECO:0000256" key="3">
    <source>
        <dbReference type="ARBA" id="ARBA00022679"/>
    </source>
</evidence>
<dbReference type="InterPro" id="IPR001245">
    <property type="entry name" value="Ser-Thr/Tyr_kinase_cat_dom"/>
</dbReference>
<dbReference type="InterPro" id="IPR003609">
    <property type="entry name" value="Pan_app"/>
</dbReference>
<keyword evidence="6" id="KW-0418">Kinase</keyword>
<dbReference type="CDD" id="cd01098">
    <property type="entry name" value="PAN_AP_plant"/>
    <property type="match status" value="1"/>
</dbReference>
<dbReference type="GO" id="GO:0004674">
    <property type="term" value="F:protein serine/threonine kinase activity"/>
    <property type="evidence" value="ECO:0007669"/>
    <property type="project" value="UniProtKB-KW"/>
</dbReference>
<keyword evidence="2" id="KW-0723">Serine/threonine-protein kinase</keyword>
<evidence type="ECO:0000256" key="10">
    <source>
        <dbReference type="ARBA" id="ARBA00047899"/>
    </source>
</evidence>
<dbReference type="InterPro" id="IPR011009">
    <property type="entry name" value="Kinase-like_dom_sf"/>
</dbReference>
<evidence type="ECO:0000256" key="2">
    <source>
        <dbReference type="ARBA" id="ARBA00022527"/>
    </source>
</evidence>
<keyword evidence="18" id="KW-1185">Reference proteome</keyword>
<feature type="domain" description="Apple" evidence="16">
    <location>
        <begin position="340"/>
        <end position="419"/>
    </location>
</feature>
<dbReference type="InterPro" id="IPR000719">
    <property type="entry name" value="Prot_kinase_dom"/>
</dbReference>
<dbReference type="InterPro" id="IPR017441">
    <property type="entry name" value="Protein_kinase_ATP_BS"/>
</dbReference>
<dbReference type="PROSITE" id="PS00108">
    <property type="entry name" value="PROTEIN_KINASE_ST"/>
    <property type="match status" value="1"/>
</dbReference>
<evidence type="ECO:0000256" key="6">
    <source>
        <dbReference type="ARBA" id="ARBA00022777"/>
    </source>
</evidence>
<comment type="caution">
    <text evidence="17">The sequence shown here is derived from an EMBL/GenBank/DDBJ whole genome shotgun (WGS) entry which is preliminary data.</text>
</comment>
<dbReference type="SUPFAM" id="SSF56112">
    <property type="entry name" value="Protein kinase-like (PK-like)"/>
    <property type="match status" value="1"/>
</dbReference>
<accession>A0A9Q1K1W3</accession>
<dbReference type="SMART" id="SM00220">
    <property type="entry name" value="S_TKc"/>
    <property type="match status" value="1"/>
</dbReference>
<dbReference type="GO" id="GO:0005524">
    <property type="term" value="F:ATP binding"/>
    <property type="evidence" value="ECO:0007669"/>
    <property type="project" value="UniProtKB-UniRule"/>
</dbReference>
<dbReference type="PROSITE" id="PS50011">
    <property type="entry name" value="PROTEIN_KINASE_DOM"/>
    <property type="match status" value="1"/>
</dbReference>
<dbReference type="CDD" id="cd14066">
    <property type="entry name" value="STKc_IRAK"/>
    <property type="match status" value="1"/>
</dbReference>
<evidence type="ECO:0000256" key="5">
    <source>
        <dbReference type="ARBA" id="ARBA00022741"/>
    </source>
</evidence>
<dbReference type="GO" id="GO:0048544">
    <property type="term" value="P:recognition of pollen"/>
    <property type="evidence" value="ECO:0007669"/>
    <property type="project" value="InterPro"/>
</dbReference>
<reference evidence="17" key="1">
    <citation type="submission" date="2022-04" db="EMBL/GenBank/DDBJ databases">
        <title>Carnegiea gigantea Genome sequencing and assembly v2.</title>
        <authorList>
            <person name="Copetti D."/>
            <person name="Sanderson M.J."/>
            <person name="Burquez A."/>
            <person name="Wojciechowski M.F."/>
        </authorList>
    </citation>
    <scope>NUCLEOTIDE SEQUENCE</scope>
    <source>
        <strain evidence="17">SGP5-SGP5p</strain>
        <tissue evidence="17">Aerial part</tissue>
    </source>
</reference>
<dbReference type="PANTHER" id="PTHR32444:SF198">
    <property type="entry name" value="BULB-TYPE LECTIN DOMAIN-CONTAINING PROTEIN"/>
    <property type="match status" value="1"/>
</dbReference>
<evidence type="ECO:0000313" key="18">
    <source>
        <dbReference type="Proteomes" id="UP001153076"/>
    </source>
</evidence>
<feature type="domain" description="Protein kinase" evidence="14">
    <location>
        <begin position="517"/>
        <end position="793"/>
    </location>
</feature>
<feature type="domain" description="Bulb-type lectin" evidence="15">
    <location>
        <begin position="22"/>
        <end position="144"/>
    </location>
</feature>
<feature type="signal peptide" evidence="13">
    <location>
        <begin position="1"/>
        <end position="21"/>
    </location>
</feature>
<dbReference type="FunFam" id="2.90.10.30:FF:000003">
    <property type="entry name" value="Os04g0303100 protein"/>
    <property type="match status" value="2"/>
</dbReference>
<keyword evidence="9" id="KW-0325">Glycoprotein</keyword>
<protein>
    <recommendedName>
        <fullName evidence="1">non-specific serine/threonine protein kinase</fullName>
        <ecNumber evidence="1">2.7.11.1</ecNumber>
    </recommendedName>
</protein>
<dbReference type="Gene3D" id="1.10.510.10">
    <property type="entry name" value="Transferase(Phosphotransferase) domain 1"/>
    <property type="match status" value="1"/>
</dbReference>
<evidence type="ECO:0000259" key="14">
    <source>
        <dbReference type="PROSITE" id="PS50011"/>
    </source>
</evidence>
<dbReference type="Pfam" id="PF01453">
    <property type="entry name" value="B_lectin"/>
    <property type="match status" value="2"/>
</dbReference>
<keyword evidence="5 12" id="KW-0547">Nucleotide-binding</keyword>
<dbReference type="EMBL" id="JAKOGI010000446">
    <property type="protein sequence ID" value="KAJ8434882.1"/>
    <property type="molecule type" value="Genomic_DNA"/>
</dbReference>
<keyword evidence="3" id="KW-0808">Transferase</keyword>
<dbReference type="Pfam" id="PF07714">
    <property type="entry name" value="PK_Tyr_Ser-Thr"/>
    <property type="match status" value="1"/>
</dbReference>
<dbReference type="InterPro" id="IPR000858">
    <property type="entry name" value="S_locus_glycoprot_dom"/>
</dbReference>
<evidence type="ECO:0000259" key="15">
    <source>
        <dbReference type="PROSITE" id="PS50927"/>
    </source>
</evidence>
<keyword evidence="8" id="KW-1015">Disulfide bond</keyword>
<evidence type="ECO:0000256" key="1">
    <source>
        <dbReference type="ARBA" id="ARBA00012513"/>
    </source>
</evidence>
<feature type="chain" id="PRO_5040366342" description="non-specific serine/threonine protein kinase" evidence="13">
    <location>
        <begin position="22"/>
        <end position="1058"/>
    </location>
</feature>
<dbReference type="Pfam" id="PF08276">
    <property type="entry name" value="PAN_2"/>
    <property type="match status" value="1"/>
</dbReference>
<feature type="domain" description="Bulb-type lectin" evidence="15">
    <location>
        <begin position="772"/>
        <end position="910"/>
    </location>
</feature>
<evidence type="ECO:0000259" key="16">
    <source>
        <dbReference type="PROSITE" id="PS50948"/>
    </source>
</evidence>
<evidence type="ECO:0000256" key="4">
    <source>
        <dbReference type="ARBA" id="ARBA00022729"/>
    </source>
</evidence>
<evidence type="ECO:0000256" key="12">
    <source>
        <dbReference type="PROSITE-ProRule" id="PRU10141"/>
    </source>
</evidence>
<evidence type="ECO:0000256" key="11">
    <source>
        <dbReference type="ARBA" id="ARBA00048679"/>
    </source>
</evidence>
<dbReference type="Gene3D" id="3.30.200.20">
    <property type="entry name" value="Phosphorylase Kinase, domain 1"/>
    <property type="match status" value="1"/>
</dbReference>
<feature type="binding site" evidence="12">
    <location>
        <position position="545"/>
    </location>
    <ligand>
        <name>ATP</name>
        <dbReference type="ChEBI" id="CHEBI:30616"/>
    </ligand>
</feature>
<dbReference type="EC" id="2.7.11.1" evidence="1"/>
<dbReference type="Gene3D" id="2.90.10.30">
    <property type="match status" value="1"/>
</dbReference>
<dbReference type="PROSITE" id="PS00107">
    <property type="entry name" value="PROTEIN_KINASE_ATP"/>
    <property type="match status" value="1"/>
</dbReference>
<dbReference type="InterPro" id="IPR036426">
    <property type="entry name" value="Bulb-type_lectin_dom_sf"/>
</dbReference>
<dbReference type="PROSITE" id="PS50927">
    <property type="entry name" value="BULB_LECTIN"/>
    <property type="match status" value="2"/>
</dbReference>
<proteinExistence type="predicted"/>
<gene>
    <name evidence="17" type="ORF">Cgig2_003321</name>
</gene>
<dbReference type="InterPro" id="IPR008271">
    <property type="entry name" value="Ser/Thr_kinase_AS"/>
</dbReference>
<evidence type="ECO:0000256" key="13">
    <source>
        <dbReference type="SAM" id="SignalP"/>
    </source>
</evidence>
<evidence type="ECO:0000256" key="8">
    <source>
        <dbReference type="ARBA" id="ARBA00023157"/>
    </source>
</evidence>
<comment type="catalytic activity">
    <reaction evidence="11">
        <text>L-seryl-[protein] + ATP = O-phospho-L-seryl-[protein] + ADP + H(+)</text>
        <dbReference type="Rhea" id="RHEA:17989"/>
        <dbReference type="Rhea" id="RHEA-COMP:9863"/>
        <dbReference type="Rhea" id="RHEA-COMP:11604"/>
        <dbReference type="ChEBI" id="CHEBI:15378"/>
        <dbReference type="ChEBI" id="CHEBI:29999"/>
        <dbReference type="ChEBI" id="CHEBI:30616"/>
        <dbReference type="ChEBI" id="CHEBI:83421"/>
        <dbReference type="ChEBI" id="CHEBI:456216"/>
        <dbReference type="EC" id="2.7.11.1"/>
    </reaction>
</comment>
<dbReference type="SMART" id="SM00108">
    <property type="entry name" value="B_lectin"/>
    <property type="match status" value="2"/>
</dbReference>
<dbReference type="Proteomes" id="UP001153076">
    <property type="component" value="Unassembled WGS sequence"/>
</dbReference>
<dbReference type="CDD" id="cd00028">
    <property type="entry name" value="B_lectin"/>
    <property type="match status" value="2"/>
</dbReference>
<evidence type="ECO:0000313" key="17">
    <source>
        <dbReference type="EMBL" id="KAJ8434882.1"/>
    </source>
</evidence>
<evidence type="ECO:0000256" key="9">
    <source>
        <dbReference type="ARBA" id="ARBA00023180"/>
    </source>
</evidence>
<dbReference type="PANTHER" id="PTHR32444">
    <property type="entry name" value="BULB-TYPE LECTIN DOMAIN-CONTAINING PROTEIN"/>
    <property type="match status" value="1"/>
</dbReference>
<evidence type="ECO:0000256" key="7">
    <source>
        <dbReference type="ARBA" id="ARBA00022840"/>
    </source>
</evidence>
<dbReference type="FunFam" id="1.10.510.10:FF:000467">
    <property type="entry name" value="Liguleless narrow1"/>
    <property type="match status" value="1"/>
</dbReference>
<dbReference type="PROSITE" id="PS50948">
    <property type="entry name" value="PAN"/>
    <property type="match status" value="1"/>
</dbReference>